<reference evidence="6 7" key="1">
    <citation type="submission" date="2024-12" db="EMBL/GenBank/DDBJ databases">
        <authorList>
            <person name="Lee Y."/>
        </authorList>
    </citation>
    <scope>NUCLEOTIDE SEQUENCE [LARGE SCALE GENOMIC DNA]</scope>
    <source>
        <strain evidence="6 7">03SUJ4</strain>
    </source>
</reference>
<evidence type="ECO:0000256" key="2">
    <source>
        <dbReference type="ARBA" id="ARBA00009477"/>
    </source>
</evidence>
<keyword evidence="3 4" id="KW-0175">Coiled coil</keyword>
<name>A0ABW9KK17_9BACT</name>
<organism evidence="6 7">
    <name type="scientific">Terriglobus aquaticus</name>
    <dbReference type="NCBI Taxonomy" id="940139"/>
    <lineage>
        <taxon>Bacteria</taxon>
        <taxon>Pseudomonadati</taxon>
        <taxon>Acidobacteriota</taxon>
        <taxon>Terriglobia</taxon>
        <taxon>Terriglobales</taxon>
        <taxon>Acidobacteriaceae</taxon>
        <taxon>Terriglobus</taxon>
    </lineage>
</organism>
<dbReference type="InterPro" id="IPR050465">
    <property type="entry name" value="UPF0194_transport"/>
</dbReference>
<sequence length="416" mass="44509">MPTVASSPAIRRSLLLLGVVLLLVAGVAVIRHATRDVVYVRTARAAEGDILSSVSTNGKVEPTQLFQAHAAQPGQVQQVYVHAGQLVAANTLLLRMDTTDAQAKIASAKEAITSAVAAQTDVQQGGSQEERIALSGDLARARLQVDQARQGLASLQQLQARGAASANEVAAARERLLTAQSSLTSLQQRQTQRYAPTDRARVAAQVTEGRTSLQAAQVQLENSVIRAPFAGTVFSLPVRQFDYVAAGEELAQVADLTHMQVLAYFDEPEIGKLKQNSAVIVTWDARPGKEWHGHIVRVPTTVINYGTRNVGECLINIDDATGDLLPNTNVTARVTTQQVYRVLTIPREALRTETEAPRNFVYVVRNGKLHKTGVQVGALNLQTVQITGGLSAGDVLALNTTSNVDLADGLAVQEAK</sequence>
<feature type="coiled-coil region" evidence="4">
    <location>
        <begin position="138"/>
        <end position="189"/>
    </location>
</feature>
<dbReference type="Gene3D" id="2.40.50.100">
    <property type="match status" value="2"/>
</dbReference>
<dbReference type="NCBIfam" id="TIGR01730">
    <property type="entry name" value="RND_mfp"/>
    <property type="match status" value="1"/>
</dbReference>
<keyword evidence="7" id="KW-1185">Reference proteome</keyword>
<protein>
    <submittedName>
        <fullName evidence="6">Efflux RND transporter periplasmic adaptor subunit</fullName>
    </submittedName>
</protein>
<dbReference type="PANTHER" id="PTHR32347">
    <property type="entry name" value="EFFLUX SYSTEM COMPONENT YKNX-RELATED"/>
    <property type="match status" value="1"/>
</dbReference>
<feature type="domain" description="Multidrug resistance protein MdtA-like C-terminal permuted SH3" evidence="5">
    <location>
        <begin position="342"/>
        <end position="394"/>
    </location>
</feature>
<comment type="subcellular location">
    <subcellularLocation>
        <location evidence="1">Cell envelope</location>
    </subcellularLocation>
</comment>
<evidence type="ECO:0000256" key="4">
    <source>
        <dbReference type="SAM" id="Coils"/>
    </source>
</evidence>
<dbReference type="PANTHER" id="PTHR32347:SF14">
    <property type="entry name" value="EFFLUX SYSTEM COMPONENT YKNX-RELATED"/>
    <property type="match status" value="1"/>
</dbReference>
<evidence type="ECO:0000313" key="7">
    <source>
        <dbReference type="Proteomes" id="UP001634747"/>
    </source>
</evidence>
<dbReference type="SUPFAM" id="SSF111369">
    <property type="entry name" value="HlyD-like secretion proteins"/>
    <property type="match status" value="1"/>
</dbReference>
<gene>
    <name evidence="6" type="ORF">ACK2TP_10005</name>
</gene>
<dbReference type="Proteomes" id="UP001634747">
    <property type="component" value="Unassembled WGS sequence"/>
</dbReference>
<dbReference type="InterPro" id="IPR006143">
    <property type="entry name" value="RND_pump_MFP"/>
</dbReference>
<comment type="similarity">
    <text evidence="2">Belongs to the membrane fusion protein (MFP) (TC 8.A.1) family.</text>
</comment>
<accession>A0ABW9KK17</accession>
<dbReference type="RefSeq" id="WP_263412413.1">
    <property type="nucleotide sequence ID" value="NZ_BAABBH010000001.1"/>
</dbReference>
<evidence type="ECO:0000259" key="5">
    <source>
        <dbReference type="Pfam" id="PF25967"/>
    </source>
</evidence>
<evidence type="ECO:0000256" key="1">
    <source>
        <dbReference type="ARBA" id="ARBA00004196"/>
    </source>
</evidence>
<dbReference type="Gene3D" id="2.40.30.170">
    <property type="match status" value="1"/>
</dbReference>
<evidence type="ECO:0000256" key="3">
    <source>
        <dbReference type="ARBA" id="ARBA00023054"/>
    </source>
</evidence>
<dbReference type="Gene3D" id="2.40.420.20">
    <property type="match status" value="1"/>
</dbReference>
<comment type="caution">
    <text evidence="6">The sequence shown here is derived from an EMBL/GenBank/DDBJ whole genome shotgun (WGS) entry which is preliminary data.</text>
</comment>
<dbReference type="EMBL" id="JBJYXY010000001">
    <property type="protein sequence ID" value="MFN2976096.1"/>
    <property type="molecule type" value="Genomic_DNA"/>
</dbReference>
<dbReference type="InterPro" id="IPR058627">
    <property type="entry name" value="MdtA-like_C"/>
</dbReference>
<dbReference type="Pfam" id="PF25967">
    <property type="entry name" value="RND-MFP_C"/>
    <property type="match status" value="1"/>
</dbReference>
<evidence type="ECO:0000313" key="6">
    <source>
        <dbReference type="EMBL" id="MFN2976096.1"/>
    </source>
</evidence>
<proteinExistence type="inferred from homology"/>